<gene>
    <name evidence="1" type="ORF">roselon_03496</name>
</gene>
<dbReference type="Pfam" id="PF03695">
    <property type="entry name" value="UPF0149"/>
    <property type="match status" value="1"/>
</dbReference>
<organism evidence="1 2">
    <name type="scientific">Roseicyclus elongatus DSM 19469</name>
    <dbReference type="NCBI Taxonomy" id="1294273"/>
    <lineage>
        <taxon>Bacteria</taxon>
        <taxon>Pseudomonadati</taxon>
        <taxon>Pseudomonadota</taxon>
        <taxon>Alphaproteobacteria</taxon>
        <taxon>Rhodobacterales</taxon>
        <taxon>Roseobacteraceae</taxon>
        <taxon>Roseicyclus</taxon>
    </lineage>
</organism>
<evidence type="ECO:0008006" key="3">
    <source>
        <dbReference type="Google" id="ProtNLM"/>
    </source>
</evidence>
<keyword evidence="2" id="KW-1185">Reference proteome</keyword>
<dbReference type="NCBIfam" id="TIGR02292">
    <property type="entry name" value="ygfB_yecA"/>
    <property type="match status" value="1"/>
</dbReference>
<name>W8S9R0_9RHOB</name>
<dbReference type="EMBL" id="CP004372">
    <property type="protein sequence ID" value="AHM05751.1"/>
    <property type="molecule type" value="Genomic_DNA"/>
</dbReference>
<accession>W8S9R0</accession>
<dbReference type="SUPFAM" id="SSF101327">
    <property type="entry name" value="YgfB-like"/>
    <property type="match status" value="1"/>
</dbReference>
<dbReference type="AlphaFoldDB" id="W8S9R0"/>
<dbReference type="HOGENOM" id="CLU_1915527_0_0_5"/>
<dbReference type="STRING" id="1294273.roselon_03496"/>
<dbReference type="Proteomes" id="UP000019593">
    <property type="component" value="Chromosome"/>
</dbReference>
<dbReference type="eggNOG" id="COG3318">
    <property type="taxonomic scope" value="Bacteria"/>
</dbReference>
<evidence type="ECO:0000313" key="1">
    <source>
        <dbReference type="EMBL" id="AHM05751.1"/>
    </source>
</evidence>
<dbReference type="KEGG" id="red:roselon_03496"/>
<reference evidence="1 2" key="1">
    <citation type="submission" date="2013-03" db="EMBL/GenBank/DDBJ databases">
        <authorList>
            <person name="Fiebig A."/>
            <person name="Goeker M."/>
            <person name="Klenk H.-P.P."/>
        </authorList>
    </citation>
    <scope>NUCLEOTIDE SEQUENCE [LARGE SCALE GENOMIC DNA]</scope>
    <source>
        <strain evidence="2">DSM 19469</strain>
    </source>
</reference>
<dbReference type="InterPro" id="IPR011978">
    <property type="entry name" value="YgfB-like"/>
</dbReference>
<proteinExistence type="predicted"/>
<sequence>MPAALGASPEHVPKDVLDAILALHHQICAGLEEEPPDVEPMFWETKDGHIIAMDWCEGFMLAVSMRPRAWLRLTESGSHGQLITPILCHLIDDDGNSVLGIPQDKLAKTLDEAANAIPATVIGIFRFWRAQT</sequence>
<protein>
    <recommendedName>
        <fullName evidence="3">YecA family protein</fullName>
    </recommendedName>
</protein>
<evidence type="ECO:0000313" key="2">
    <source>
        <dbReference type="Proteomes" id="UP000019593"/>
    </source>
</evidence>
<dbReference type="InterPro" id="IPR036255">
    <property type="entry name" value="YgfB-like_sf"/>
</dbReference>